<proteinExistence type="predicted"/>
<dbReference type="EMBL" id="KQ434954">
    <property type="protein sequence ID" value="KZC12546.1"/>
    <property type="molecule type" value="Genomic_DNA"/>
</dbReference>
<dbReference type="Proteomes" id="UP000076502">
    <property type="component" value="Unassembled WGS sequence"/>
</dbReference>
<dbReference type="GO" id="GO:0005634">
    <property type="term" value="C:nucleus"/>
    <property type="evidence" value="ECO:0007669"/>
    <property type="project" value="TreeGrafter"/>
</dbReference>
<dbReference type="OrthoDB" id="552755at2759"/>
<reference evidence="1 2" key="1">
    <citation type="submission" date="2015-07" db="EMBL/GenBank/DDBJ databases">
        <title>The genome of Dufourea novaeangliae.</title>
        <authorList>
            <person name="Pan H."/>
            <person name="Kapheim K."/>
        </authorList>
    </citation>
    <scope>NUCLEOTIDE SEQUENCE [LARGE SCALE GENOMIC DNA]</scope>
    <source>
        <strain evidence="1">0120121106</strain>
        <tissue evidence="1">Whole body</tissue>
    </source>
</reference>
<gene>
    <name evidence="1" type="ORF">WN55_03298</name>
</gene>
<name>A0A154PL11_DUFNO</name>
<dbReference type="PANTHER" id="PTHR15410:SF2">
    <property type="entry name" value="HIRA-INTERACTING PROTEIN 3"/>
    <property type="match status" value="1"/>
</dbReference>
<keyword evidence="2" id="KW-1185">Reference proteome</keyword>
<dbReference type="STRING" id="178035.A0A154PL11"/>
<dbReference type="InterPro" id="IPR037647">
    <property type="entry name" value="HIRIP3"/>
</dbReference>
<feature type="non-terminal residue" evidence="1">
    <location>
        <position position="119"/>
    </location>
</feature>
<protein>
    <submittedName>
        <fullName evidence="1">HIRA-interacting protein 3</fullName>
    </submittedName>
</protein>
<dbReference type="PANTHER" id="PTHR15410">
    <property type="entry name" value="HIRA-INTERACTING PROTEIN 3"/>
    <property type="match status" value="1"/>
</dbReference>
<dbReference type="AlphaFoldDB" id="A0A154PL11"/>
<sequence>SSSEKRIEILKKYIRTAGIRVKSYSTIWVGCKSNTAKIKCLQKLLENNGITGKPTLEKCKKAKDRNERLKDIAELNTSNIISEGRVTRAQRKREEIPSEHREARSSFKRILSVVDSDSE</sequence>
<accession>A0A154PL11</accession>
<feature type="non-terminal residue" evidence="1">
    <location>
        <position position="1"/>
    </location>
</feature>
<evidence type="ECO:0000313" key="2">
    <source>
        <dbReference type="Proteomes" id="UP000076502"/>
    </source>
</evidence>
<organism evidence="1 2">
    <name type="scientific">Dufourea novaeangliae</name>
    <name type="common">Sweat bee</name>
    <dbReference type="NCBI Taxonomy" id="178035"/>
    <lineage>
        <taxon>Eukaryota</taxon>
        <taxon>Metazoa</taxon>
        <taxon>Ecdysozoa</taxon>
        <taxon>Arthropoda</taxon>
        <taxon>Hexapoda</taxon>
        <taxon>Insecta</taxon>
        <taxon>Pterygota</taxon>
        <taxon>Neoptera</taxon>
        <taxon>Endopterygota</taxon>
        <taxon>Hymenoptera</taxon>
        <taxon>Apocrita</taxon>
        <taxon>Aculeata</taxon>
        <taxon>Apoidea</taxon>
        <taxon>Anthophila</taxon>
        <taxon>Halictidae</taxon>
        <taxon>Rophitinae</taxon>
        <taxon>Dufourea</taxon>
    </lineage>
</organism>
<evidence type="ECO:0000313" key="1">
    <source>
        <dbReference type="EMBL" id="KZC12546.1"/>
    </source>
</evidence>